<evidence type="ECO:0000313" key="3">
    <source>
        <dbReference type="Proteomes" id="UP001176940"/>
    </source>
</evidence>
<dbReference type="Proteomes" id="UP001176940">
    <property type="component" value="Unassembled WGS sequence"/>
</dbReference>
<dbReference type="InterPro" id="IPR036168">
    <property type="entry name" value="AP2_Mu_C_sf"/>
</dbReference>
<keyword evidence="3" id="KW-1185">Reference proteome</keyword>
<name>A0ABN9LN79_9NEOB</name>
<feature type="non-terminal residue" evidence="2">
    <location>
        <position position="128"/>
    </location>
</feature>
<dbReference type="Pfam" id="PF00928">
    <property type="entry name" value="Adap_comp_sub"/>
    <property type="match status" value="1"/>
</dbReference>
<evidence type="ECO:0000259" key="1">
    <source>
        <dbReference type="Pfam" id="PF00928"/>
    </source>
</evidence>
<dbReference type="SUPFAM" id="SSF49447">
    <property type="entry name" value="Second domain of Mu2 adaptin subunit (ap50) of ap2 adaptor"/>
    <property type="match status" value="1"/>
</dbReference>
<sequence>MSFGFSSNRDSLSQVPCENITIRHPVPSRWVNYFRRDSVLGERSLKAKVNREASFGSPSFSGSEPAMRVTLGTAKYEHAYNAIVWRISRLPDKNSVEIEQEDSLTPRLGMKLWRILLNVCTIDDQETV</sequence>
<dbReference type="EMBL" id="CAUEEQ010022164">
    <property type="protein sequence ID" value="CAJ0944235.1"/>
    <property type="molecule type" value="Genomic_DNA"/>
</dbReference>
<evidence type="ECO:0000313" key="2">
    <source>
        <dbReference type="EMBL" id="CAJ0944235.1"/>
    </source>
</evidence>
<organism evidence="2 3">
    <name type="scientific">Ranitomeya imitator</name>
    <name type="common">mimic poison frog</name>
    <dbReference type="NCBI Taxonomy" id="111125"/>
    <lineage>
        <taxon>Eukaryota</taxon>
        <taxon>Metazoa</taxon>
        <taxon>Chordata</taxon>
        <taxon>Craniata</taxon>
        <taxon>Vertebrata</taxon>
        <taxon>Euteleostomi</taxon>
        <taxon>Amphibia</taxon>
        <taxon>Batrachia</taxon>
        <taxon>Anura</taxon>
        <taxon>Neobatrachia</taxon>
        <taxon>Hyloidea</taxon>
        <taxon>Dendrobatidae</taxon>
        <taxon>Dendrobatinae</taxon>
        <taxon>Ranitomeya</taxon>
    </lineage>
</organism>
<dbReference type="PANTHER" id="PTHR10529">
    <property type="entry name" value="AP COMPLEX SUBUNIT MU"/>
    <property type="match status" value="1"/>
</dbReference>
<comment type="caution">
    <text evidence="2">The sequence shown here is derived from an EMBL/GenBank/DDBJ whole genome shotgun (WGS) entry which is preliminary data.</text>
</comment>
<protein>
    <recommendedName>
        <fullName evidence="1">MHD domain-containing protein</fullName>
    </recommendedName>
</protein>
<dbReference type="InterPro" id="IPR050431">
    <property type="entry name" value="Adaptor_comp_med_subunit"/>
</dbReference>
<proteinExistence type="predicted"/>
<dbReference type="Gene3D" id="2.60.40.1170">
    <property type="entry name" value="Mu homology domain, subdomain B"/>
    <property type="match status" value="1"/>
</dbReference>
<feature type="domain" description="MHD" evidence="1">
    <location>
        <begin position="13"/>
        <end position="99"/>
    </location>
</feature>
<gene>
    <name evidence="2" type="ORF">RIMI_LOCUS10316808</name>
</gene>
<reference evidence="2" key="1">
    <citation type="submission" date="2023-07" db="EMBL/GenBank/DDBJ databases">
        <authorList>
            <person name="Stuckert A."/>
        </authorList>
    </citation>
    <scope>NUCLEOTIDE SEQUENCE</scope>
</reference>
<dbReference type="InterPro" id="IPR028565">
    <property type="entry name" value="MHD"/>
</dbReference>
<accession>A0ABN9LN79</accession>